<evidence type="ECO:0000256" key="1">
    <source>
        <dbReference type="SAM" id="SignalP"/>
    </source>
</evidence>
<dbReference type="OrthoDB" id="9763405at2"/>
<accession>A0A552UI13</accession>
<comment type="caution">
    <text evidence="2">The sequence shown here is derived from an EMBL/GenBank/DDBJ whole genome shotgun (WGS) entry which is preliminary data.</text>
</comment>
<organism evidence="2 3">
    <name type="scientific">Glacieibacterium frigidum</name>
    <dbReference type="NCBI Taxonomy" id="2593303"/>
    <lineage>
        <taxon>Bacteria</taxon>
        <taxon>Pseudomonadati</taxon>
        <taxon>Pseudomonadota</taxon>
        <taxon>Alphaproteobacteria</taxon>
        <taxon>Sphingomonadales</taxon>
        <taxon>Sphingosinicellaceae</taxon>
        <taxon>Glacieibacterium</taxon>
    </lineage>
</organism>
<dbReference type="AlphaFoldDB" id="A0A552UI13"/>
<dbReference type="PANTHER" id="PTHR33361">
    <property type="entry name" value="GLR0591 PROTEIN"/>
    <property type="match status" value="1"/>
</dbReference>
<dbReference type="EMBL" id="VJWA01000001">
    <property type="protein sequence ID" value="TRW17830.1"/>
    <property type="molecule type" value="Genomic_DNA"/>
</dbReference>
<gene>
    <name evidence="2" type="ORF">FMM06_06790</name>
</gene>
<dbReference type="InterPro" id="IPR010281">
    <property type="entry name" value="DUF885"/>
</dbReference>
<dbReference type="RefSeq" id="WP_144236524.1">
    <property type="nucleotide sequence ID" value="NZ_VJWA01000001.1"/>
</dbReference>
<dbReference type="PANTHER" id="PTHR33361:SF2">
    <property type="entry name" value="DUF885 DOMAIN-CONTAINING PROTEIN"/>
    <property type="match status" value="1"/>
</dbReference>
<dbReference type="Proteomes" id="UP000317894">
    <property type="component" value="Unassembled WGS sequence"/>
</dbReference>
<evidence type="ECO:0000313" key="3">
    <source>
        <dbReference type="Proteomes" id="UP000317894"/>
    </source>
</evidence>
<evidence type="ECO:0000313" key="2">
    <source>
        <dbReference type="EMBL" id="TRW17830.1"/>
    </source>
</evidence>
<dbReference type="Pfam" id="PF05960">
    <property type="entry name" value="DUF885"/>
    <property type="match status" value="1"/>
</dbReference>
<keyword evidence="1" id="KW-0732">Signal</keyword>
<feature type="chain" id="PRO_5022046745" evidence="1">
    <location>
        <begin position="21"/>
        <end position="598"/>
    </location>
</feature>
<name>A0A552UI13_9SPHN</name>
<keyword evidence="3" id="KW-1185">Reference proteome</keyword>
<reference evidence="2 3" key="1">
    <citation type="submission" date="2019-07" db="EMBL/GenBank/DDBJ databases">
        <title>Novel species isolated from glacier.</title>
        <authorList>
            <person name="Liu Q."/>
            <person name="Xin Y.-H."/>
        </authorList>
    </citation>
    <scope>NUCLEOTIDE SEQUENCE [LARGE SCALE GENOMIC DNA]</scope>
    <source>
        <strain evidence="2 3">LB1R16</strain>
    </source>
</reference>
<sequence length="598" mass="64556">MNRRELLAGAAAVTALPAHAAATSEDSKLRALLDAFWEETLDASPATATLLGLDTGKRAAQRGQLGDASRAGRIAWVERQQQRLRRLRSIDRAKLSEAAKIDHDVVLYQARTASEGGARWGFGEGSDGFGYAPYSPHVLSQLSGPYQAIPDFLDSNHPVATASDAEAWLSRMVAYAVSLDASTEAAELDAKSGVLAPDFALDLTLEQLRAQRAASGLPRNLARKASAAGVAGDWQNRAAAIVQNQINPALDRQIEAVTRLRKAAKPDAGVWKLANGSAYYAGALAFHTTTTLSPEEVHTLGLRQVADLSGQLDPLLKAQGLTTGTVGARLTALGRRPENLWPNDDAGRAALLKSLNVQMEDIRTRLPRAFATLPKAPVEIVRVPPDIEAGAPGGYALPASADGLRPGRYYINLKDTADWPKFNLPTLTYHEAYPGHQWQGAISDGSADIPALRRYAGGYAAYGEGWALYAEDLAAELGVYDGDPLGRIGYLQSLLFRATRMVVDTGLHHKRWSREKATAYMIDATGFAPGRAAREINRYCIWPGQACSYKVGHNEWVRLRKAVAAKQGAKFDLKAFHEVLRLGDMPLTVLAQVVMARA</sequence>
<feature type="signal peptide" evidence="1">
    <location>
        <begin position="1"/>
        <end position="20"/>
    </location>
</feature>
<protein>
    <submittedName>
        <fullName evidence="2">DUF885 family protein</fullName>
    </submittedName>
</protein>
<proteinExistence type="predicted"/>